<dbReference type="EMBL" id="CP136865">
    <property type="protein sequence ID" value="WOJ97972.1"/>
    <property type="molecule type" value="Genomic_DNA"/>
</dbReference>
<dbReference type="RefSeq" id="WP_407329094.1">
    <property type="nucleotide sequence ID" value="NZ_CP136865.1"/>
</dbReference>
<dbReference type="Pfam" id="PF13986">
    <property type="entry name" value="DUF4224"/>
    <property type="match status" value="1"/>
</dbReference>
<sequence length="76" mass="8859">MKTYEPKIFIEPFIIEQATGRKKHKSQTRVLREMGFRVLVTPEGKPLVTYENFYSVTESRDGYAVSDEVILNSEFL</sequence>
<accession>A0ABZ0IEJ9</accession>
<dbReference type="Proteomes" id="UP001626549">
    <property type="component" value="Chromosome"/>
</dbReference>
<organism evidence="2 3">
    <name type="scientific">Congregibacter brevis</name>
    <dbReference type="NCBI Taxonomy" id="3081201"/>
    <lineage>
        <taxon>Bacteria</taxon>
        <taxon>Pseudomonadati</taxon>
        <taxon>Pseudomonadota</taxon>
        <taxon>Gammaproteobacteria</taxon>
        <taxon>Cellvibrionales</taxon>
        <taxon>Halieaceae</taxon>
        <taxon>Congregibacter</taxon>
    </lineage>
</organism>
<protein>
    <submittedName>
        <fullName evidence="2">DUF4224 domain-containing protein</fullName>
    </submittedName>
</protein>
<proteinExistence type="predicted"/>
<evidence type="ECO:0000259" key="1">
    <source>
        <dbReference type="Pfam" id="PF13986"/>
    </source>
</evidence>
<keyword evidence="3" id="KW-1185">Reference proteome</keyword>
<feature type="domain" description="DUF4224" evidence="1">
    <location>
        <begin position="15"/>
        <end position="49"/>
    </location>
</feature>
<name>A0ABZ0IEJ9_9GAMM</name>
<dbReference type="InterPro" id="IPR025319">
    <property type="entry name" value="DUF4224"/>
</dbReference>
<evidence type="ECO:0000313" key="2">
    <source>
        <dbReference type="EMBL" id="WOJ97972.1"/>
    </source>
</evidence>
<reference evidence="2 3" key="1">
    <citation type="submission" date="2023-10" db="EMBL/GenBank/DDBJ databases">
        <title>Two novel species belonging to the OM43/NOR5 clade.</title>
        <authorList>
            <person name="Park M."/>
        </authorList>
    </citation>
    <scope>NUCLEOTIDE SEQUENCE [LARGE SCALE GENOMIC DNA]</scope>
    <source>
        <strain evidence="2 3">IMCC45268</strain>
    </source>
</reference>
<gene>
    <name evidence="2" type="ORF">R0137_05200</name>
</gene>
<evidence type="ECO:0000313" key="3">
    <source>
        <dbReference type="Proteomes" id="UP001626549"/>
    </source>
</evidence>